<dbReference type="OrthoDB" id="7342392at2"/>
<sequence length="209" mass="22614">MRRLVASLFISLDGVIQGPGGPDEDRSGDFRLGGWVAPYQDPLIGENLQDLLSQPFELLLGRRTYDIFASYWPHVPADAPSHALAERFNAVPKHVATHRPAALPWDGSVALRGSLVDAVRALKQEAGGYLLTFGSGEMVRQLVAAGLVDELRLQVFPLVLGRGRRLFGDDAPAVAFTLADTVCTAKGVLLNRYLKAGEVDVGTVGWRPD</sequence>
<dbReference type="Gene3D" id="3.40.430.10">
    <property type="entry name" value="Dihydrofolate Reductase, subunit A"/>
    <property type="match status" value="1"/>
</dbReference>
<proteinExistence type="predicted"/>
<dbReference type="InterPro" id="IPR024072">
    <property type="entry name" value="DHFR-like_dom_sf"/>
</dbReference>
<feature type="domain" description="Bacterial bifunctional deaminase-reductase C-terminal" evidence="1">
    <location>
        <begin position="4"/>
        <end position="189"/>
    </location>
</feature>
<evidence type="ECO:0000313" key="2">
    <source>
        <dbReference type="EMBL" id="KRG45265.1"/>
    </source>
</evidence>
<dbReference type="EMBL" id="LLXU01000064">
    <property type="protein sequence ID" value="KRG45265.1"/>
    <property type="molecule type" value="Genomic_DNA"/>
</dbReference>
<dbReference type="Pfam" id="PF01872">
    <property type="entry name" value="RibD_C"/>
    <property type="match status" value="1"/>
</dbReference>
<evidence type="ECO:0000259" key="1">
    <source>
        <dbReference type="Pfam" id="PF01872"/>
    </source>
</evidence>
<protein>
    <submittedName>
        <fullName evidence="2">Dihydrofolate reductase</fullName>
    </submittedName>
</protein>
<dbReference type="GO" id="GO:0008703">
    <property type="term" value="F:5-amino-6-(5-phosphoribosylamino)uracil reductase activity"/>
    <property type="evidence" value="ECO:0007669"/>
    <property type="project" value="InterPro"/>
</dbReference>
<dbReference type="RefSeq" id="WP_057645989.1">
    <property type="nucleotide sequence ID" value="NZ_LLXU01000064.1"/>
</dbReference>
<dbReference type="InterPro" id="IPR050765">
    <property type="entry name" value="Riboflavin_Biosynth_HTPR"/>
</dbReference>
<dbReference type="GO" id="GO:0009231">
    <property type="term" value="P:riboflavin biosynthetic process"/>
    <property type="evidence" value="ECO:0007669"/>
    <property type="project" value="InterPro"/>
</dbReference>
<dbReference type="Proteomes" id="UP000051802">
    <property type="component" value="Unassembled WGS sequence"/>
</dbReference>
<dbReference type="PANTHER" id="PTHR38011:SF2">
    <property type="entry name" value="BIFUNCTIONAL DEAMINASE-REDUCTASE DOMAIN PROTEIN"/>
    <property type="match status" value="1"/>
</dbReference>
<dbReference type="AlphaFoldDB" id="A0A0R0AVH1"/>
<dbReference type="PANTHER" id="PTHR38011">
    <property type="entry name" value="DIHYDROFOLATE REDUCTASE FAMILY PROTEIN (AFU_ORTHOLOGUE AFUA_8G06820)"/>
    <property type="match status" value="1"/>
</dbReference>
<name>A0A0R0AVH1_9GAMM</name>
<dbReference type="STRING" id="676599.ARC20_07690"/>
<keyword evidence="3" id="KW-1185">Reference proteome</keyword>
<organism evidence="2 3">
    <name type="scientific">Stenotrophomonas panacihumi</name>
    <dbReference type="NCBI Taxonomy" id="676599"/>
    <lineage>
        <taxon>Bacteria</taxon>
        <taxon>Pseudomonadati</taxon>
        <taxon>Pseudomonadota</taxon>
        <taxon>Gammaproteobacteria</taxon>
        <taxon>Lysobacterales</taxon>
        <taxon>Lysobacteraceae</taxon>
        <taxon>Stenotrophomonas</taxon>
    </lineage>
</organism>
<dbReference type="SUPFAM" id="SSF53597">
    <property type="entry name" value="Dihydrofolate reductase-like"/>
    <property type="match status" value="1"/>
</dbReference>
<accession>A0A0R0AVH1</accession>
<comment type="caution">
    <text evidence="2">The sequence shown here is derived from an EMBL/GenBank/DDBJ whole genome shotgun (WGS) entry which is preliminary data.</text>
</comment>
<gene>
    <name evidence="2" type="ORF">ARC20_07690</name>
</gene>
<dbReference type="InterPro" id="IPR002734">
    <property type="entry name" value="RibDG_C"/>
</dbReference>
<reference evidence="2 3" key="1">
    <citation type="submission" date="2015-10" db="EMBL/GenBank/DDBJ databases">
        <title>Genome sequencing and analysis of members of genus Stenotrophomonas.</title>
        <authorList>
            <person name="Patil P.P."/>
            <person name="Midha S."/>
            <person name="Patil P.B."/>
        </authorList>
    </citation>
    <scope>NUCLEOTIDE SEQUENCE [LARGE SCALE GENOMIC DNA]</scope>
    <source>
        <strain evidence="2 3">JCM 16536</strain>
    </source>
</reference>
<evidence type="ECO:0000313" key="3">
    <source>
        <dbReference type="Proteomes" id="UP000051802"/>
    </source>
</evidence>